<proteinExistence type="predicted"/>
<protein>
    <submittedName>
        <fullName evidence="2">Uncharacterized protein</fullName>
    </submittedName>
</protein>
<feature type="region of interest" description="Disordered" evidence="1">
    <location>
        <begin position="1"/>
        <end position="49"/>
    </location>
</feature>
<accession>A0AAD6SDH5</accession>
<evidence type="ECO:0000256" key="1">
    <source>
        <dbReference type="SAM" id="MobiDB-lite"/>
    </source>
</evidence>
<gene>
    <name evidence="2" type="ORF">C8F04DRAFT_1192210</name>
</gene>
<dbReference type="EMBL" id="JARJCM010000166">
    <property type="protein sequence ID" value="KAJ7024686.1"/>
    <property type="molecule type" value="Genomic_DNA"/>
</dbReference>
<comment type="caution">
    <text evidence="2">The sequence shown here is derived from an EMBL/GenBank/DDBJ whole genome shotgun (WGS) entry which is preliminary data.</text>
</comment>
<organism evidence="2 3">
    <name type="scientific">Mycena alexandri</name>
    <dbReference type="NCBI Taxonomy" id="1745969"/>
    <lineage>
        <taxon>Eukaryota</taxon>
        <taxon>Fungi</taxon>
        <taxon>Dikarya</taxon>
        <taxon>Basidiomycota</taxon>
        <taxon>Agaricomycotina</taxon>
        <taxon>Agaricomycetes</taxon>
        <taxon>Agaricomycetidae</taxon>
        <taxon>Agaricales</taxon>
        <taxon>Marasmiineae</taxon>
        <taxon>Mycenaceae</taxon>
        <taxon>Mycena</taxon>
    </lineage>
</organism>
<feature type="compositionally biased region" description="Basic and acidic residues" evidence="1">
    <location>
        <begin position="1"/>
        <end position="18"/>
    </location>
</feature>
<keyword evidence="3" id="KW-1185">Reference proteome</keyword>
<feature type="compositionally biased region" description="Gly residues" evidence="1">
    <location>
        <begin position="34"/>
        <end position="48"/>
    </location>
</feature>
<dbReference type="Proteomes" id="UP001218188">
    <property type="component" value="Unassembled WGS sequence"/>
</dbReference>
<sequence>MQLEKLKEAGDKKNDCVMRSRKLPPLTPLAARGRQGGGNKGGTGGGSLPSGPPWCCEKTFFFRWAALWGRQSGRGGHKVTIVRAAEGRQGASQGAAGGVRGAAPGVAGGVITSAGGRQWGRQMFGWRQCSCVTGAALRHIGGATVELRAAERRTRKSSELAQSCFKFWSFKLGDPWNLNGATFTDIQSGRIIFTPPSSFAALDAICGSIDVSTRRERRGSNYMQWQLQFDERHTSFDMSSRYALVLHHRVGSAVAGGTSAPAIRIEHDSKIISSATDLPPIGPWLEARRCSIALRQDILDPDGDDEPPRKRRASGTKKKKPTPPGVRRSTRARRQLNRENLNTTRNA</sequence>
<feature type="compositionally biased region" description="Basic residues" evidence="1">
    <location>
        <begin position="309"/>
        <end position="321"/>
    </location>
</feature>
<evidence type="ECO:0000313" key="2">
    <source>
        <dbReference type="EMBL" id="KAJ7024686.1"/>
    </source>
</evidence>
<feature type="compositionally biased region" description="Polar residues" evidence="1">
    <location>
        <begin position="338"/>
        <end position="347"/>
    </location>
</feature>
<dbReference type="AlphaFoldDB" id="A0AAD6SDH5"/>
<evidence type="ECO:0000313" key="3">
    <source>
        <dbReference type="Proteomes" id="UP001218188"/>
    </source>
</evidence>
<feature type="region of interest" description="Disordered" evidence="1">
    <location>
        <begin position="296"/>
        <end position="347"/>
    </location>
</feature>
<reference evidence="2" key="1">
    <citation type="submission" date="2023-03" db="EMBL/GenBank/DDBJ databases">
        <title>Massive genome expansion in bonnet fungi (Mycena s.s.) driven by repeated elements and novel gene families across ecological guilds.</title>
        <authorList>
            <consortium name="Lawrence Berkeley National Laboratory"/>
            <person name="Harder C.B."/>
            <person name="Miyauchi S."/>
            <person name="Viragh M."/>
            <person name="Kuo A."/>
            <person name="Thoen E."/>
            <person name="Andreopoulos B."/>
            <person name="Lu D."/>
            <person name="Skrede I."/>
            <person name="Drula E."/>
            <person name="Henrissat B."/>
            <person name="Morin E."/>
            <person name="Kohler A."/>
            <person name="Barry K."/>
            <person name="LaButti K."/>
            <person name="Morin E."/>
            <person name="Salamov A."/>
            <person name="Lipzen A."/>
            <person name="Mereny Z."/>
            <person name="Hegedus B."/>
            <person name="Baldrian P."/>
            <person name="Stursova M."/>
            <person name="Weitz H."/>
            <person name="Taylor A."/>
            <person name="Grigoriev I.V."/>
            <person name="Nagy L.G."/>
            <person name="Martin F."/>
            <person name="Kauserud H."/>
        </authorList>
    </citation>
    <scope>NUCLEOTIDE SEQUENCE</scope>
    <source>
        <strain evidence="2">CBHHK200</strain>
    </source>
</reference>
<name>A0AAD6SDH5_9AGAR</name>